<dbReference type="Proteomes" id="UP001172155">
    <property type="component" value="Unassembled WGS sequence"/>
</dbReference>
<dbReference type="GO" id="GO:0003779">
    <property type="term" value="F:actin binding"/>
    <property type="evidence" value="ECO:0007669"/>
    <property type="project" value="InterPro"/>
</dbReference>
<dbReference type="GO" id="GO:0031267">
    <property type="term" value="F:small GTPase binding"/>
    <property type="evidence" value="ECO:0007669"/>
    <property type="project" value="InterPro"/>
</dbReference>
<dbReference type="EMBL" id="JAUKUD010000005">
    <property type="protein sequence ID" value="KAK0743155.1"/>
    <property type="molecule type" value="Genomic_DNA"/>
</dbReference>
<name>A0AA40EPL6_9PEZI</name>
<feature type="compositionally biased region" description="Polar residues" evidence="1">
    <location>
        <begin position="79"/>
        <end position="96"/>
    </location>
</feature>
<dbReference type="Gene3D" id="1.25.10.10">
    <property type="entry name" value="Leucine-rich Repeat Variant"/>
    <property type="match status" value="1"/>
</dbReference>
<feature type="domain" description="Formin GTPase-binding" evidence="2">
    <location>
        <begin position="316"/>
        <end position="592"/>
    </location>
</feature>
<sequence length="862" mass="95470">MPAAPTLQSAPPPPPSPQRPQHQRTKSSVSVLRSLMGHRRNPSDGCELPSSFSTPTTQVQLGNHGAVFDAAPSRPPLELNTTFTLGERQQNSQQHSQRGEGQRDGELAPPSPQKSTFSSITLRAFASKDSTRMTKEKEPSSPTKAKKTKSTTNLKGLLSRPKSTKNLKQLVSEEEVRAAKDKENRTPPRSATHDLPPPPIYAQFSSQQQQQQHYGSPAQSGGYMGRQSSDSPGRPAGAYMGEGSGKPRPKSFQPPYGIGLEVRGAMAPPPETRSRRGAAEEAARKRMTWGRGENQSNSGTHTLGPRAKSTSNMKTEPPIDPEDIDKHLEAMLDRRNIPENQRYKMRNLSSTIKMEFIRQDWAEAQAKLERPQSNDGQGSTGSSGSDRVVTKKKKHMRGLSLTLGKSANKAPPSPTKKQRTDGNLGRHFRSKSTESLANERPTSSGETSTSGNGFFAKVKPQQRPADFVSYLHKAQKPELVEVGKLHKLRLLLRNETVAWTEEFIQQGGMREIVELLHRIIAVEWREEHEDALLHENLLCLKALCTTALAVQYLDSIHATLFPALLRMIFDPERKGPSEFTTRNIVTSVLLTYIESASPQERLSRAKAVLAFLHDPEPKEEERPVSFVLDMQRERPYRVWCKEAVSVTKEVFWIFLHNLNIIALPSSTPKPSPRLEQGGGDFFFSTRNGNSVHDTASRGGIDDQLAYMARHFPQERPPVPAAPYVGGVEWDATNYLASHLDLMNAIIACTGPTATQRNALRAQLRISGWERCLGGSLRLCKEKFYGAVHDGLRTWVAAAAEDGWDVRDVRYGPPPESRSASPVKKPSGRKEEPPRIEMPKLDFGIDAAAPAAVSRSNDDLWLS</sequence>
<feature type="compositionally biased region" description="Low complexity" evidence="1">
    <location>
        <begin position="376"/>
        <end position="385"/>
    </location>
</feature>
<dbReference type="SUPFAM" id="SSF48371">
    <property type="entry name" value="ARM repeat"/>
    <property type="match status" value="1"/>
</dbReference>
<feature type="region of interest" description="Disordered" evidence="1">
    <location>
        <begin position="367"/>
        <end position="456"/>
    </location>
</feature>
<reference evidence="3" key="1">
    <citation type="submission" date="2023-06" db="EMBL/GenBank/DDBJ databases">
        <title>Genome-scale phylogeny and comparative genomics of the fungal order Sordariales.</title>
        <authorList>
            <consortium name="Lawrence Berkeley National Laboratory"/>
            <person name="Hensen N."/>
            <person name="Bonometti L."/>
            <person name="Westerberg I."/>
            <person name="Brannstrom I.O."/>
            <person name="Guillou S."/>
            <person name="Cros-Aarteil S."/>
            <person name="Calhoun S."/>
            <person name="Haridas S."/>
            <person name="Kuo A."/>
            <person name="Mondo S."/>
            <person name="Pangilinan J."/>
            <person name="Riley R."/>
            <person name="LaButti K."/>
            <person name="Andreopoulos B."/>
            <person name="Lipzen A."/>
            <person name="Chen C."/>
            <person name="Yanf M."/>
            <person name="Daum C."/>
            <person name="Ng V."/>
            <person name="Clum A."/>
            <person name="Steindorff A."/>
            <person name="Ohm R."/>
            <person name="Martin F."/>
            <person name="Silar P."/>
            <person name="Natvig D."/>
            <person name="Lalanne C."/>
            <person name="Gautier V."/>
            <person name="Ament-velasquez S.L."/>
            <person name="Kruys A."/>
            <person name="Hutchinson M.I."/>
            <person name="Powell A.J."/>
            <person name="Barry K."/>
            <person name="Miller A.N."/>
            <person name="Grigoriev I.V."/>
            <person name="Debuchy R."/>
            <person name="Gladieux P."/>
            <person name="Thoren M.H."/>
            <person name="Johannesson H."/>
        </authorList>
    </citation>
    <scope>NUCLEOTIDE SEQUENCE</scope>
    <source>
        <strain evidence="3">SMH3187-1</strain>
    </source>
</reference>
<feature type="compositionally biased region" description="Basic and acidic residues" evidence="1">
    <location>
        <begin position="129"/>
        <end position="139"/>
    </location>
</feature>
<dbReference type="GO" id="GO:0030036">
    <property type="term" value="P:actin cytoskeleton organization"/>
    <property type="evidence" value="ECO:0007669"/>
    <property type="project" value="InterPro"/>
</dbReference>
<evidence type="ECO:0000313" key="4">
    <source>
        <dbReference type="Proteomes" id="UP001172155"/>
    </source>
</evidence>
<dbReference type="SMART" id="SM01140">
    <property type="entry name" value="Drf_GBD"/>
    <property type="match status" value="1"/>
</dbReference>
<keyword evidence="4" id="KW-1185">Reference proteome</keyword>
<evidence type="ECO:0000256" key="1">
    <source>
        <dbReference type="SAM" id="MobiDB-lite"/>
    </source>
</evidence>
<feature type="region of interest" description="Disordered" evidence="1">
    <location>
        <begin position="806"/>
        <end position="840"/>
    </location>
</feature>
<dbReference type="AlphaFoldDB" id="A0AA40EPL6"/>
<feature type="compositionally biased region" description="Polar residues" evidence="1">
    <location>
        <begin position="50"/>
        <end position="61"/>
    </location>
</feature>
<dbReference type="InterPro" id="IPR010473">
    <property type="entry name" value="GTPase-bd"/>
</dbReference>
<dbReference type="Pfam" id="PF06371">
    <property type="entry name" value="Drf_GBD"/>
    <property type="match status" value="1"/>
</dbReference>
<feature type="region of interest" description="Disordered" evidence="1">
    <location>
        <begin position="1"/>
        <end position="321"/>
    </location>
</feature>
<proteinExistence type="predicted"/>
<feature type="compositionally biased region" description="Low complexity" evidence="1">
    <location>
        <begin position="203"/>
        <end position="220"/>
    </location>
</feature>
<comment type="caution">
    <text evidence="3">The sequence shown here is derived from an EMBL/GenBank/DDBJ whole genome shotgun (WGS) entry which is preliminary data.</text>
</comment>
<protein>
    <submittedName>
        <fullName evidence="3">Armadillo-type protein</fullName>
    </submittedName>
</protein>
<feature type="compositionally biased region" description="Basic and acidic residues" evidence="1">
    <location>
        <begin position="272"/>
        <end position="284"/>
    </location>
</feature>
<evidence type="ECO:0000313" key="3">
    <source>
        <dbReference type="EMBL" id="KAK0743155.1"/>
    </source>
</evidence>
<feature type="compositionally biased region" description="Basic and acidic residues" evidence="1">
    <location>
        <begin position="827"/>
        <end position="839"/>
    </location>
</feature>
<feature type="compositionally biased region" description="Basic and acidic residues" evidence="1">
    <location>
        <begin position="97"/>
        <end position="106"/>
    </location>
</feature>
<evidence type="ECO:0000259" key="2">
    <source>
        <dbReference type="SMART" id="SM01140"/>
    </source>
</evidence>
<organism evidence="3 4">
    <name type="scientific">Schizothecium vesticola</name>
    <dbReference type="NCBI Taxonomy" id="314040"/>
    <lineage>
        <taxon>Eukaryota</taxon>
        <taxon>Fungi</taxon>
        <taxon>Dikarya</taxon>
        <taxon>Ascomycota</taxon>
        <taxon>Pezizomycotina</taxon>
        <taxon>Sordariomycetes</taxon>
        <taxon>Sordariomycetidae</taxon>
        <taxon>Sordariales</taxon>
        <taxon>Schizotheciaceae</taxon>
        <taxon>Schizothecium</taxon>
    </lineage>
</organism>
<dbReference type="InterPro" id="IPR011989">
    <property type="entry name" value="ARM-like"/>
</dbReference>
<feature type="compositionally biased region" description="Low complexity" evidence="1">
    <location>
        <begin position="442"/>
        <end position="453"/>
    </location>
</feature>
<dbReference type="InterPro" id="IPR016024">
    <property type="entry name" value="ARM-type_fold"/>
</dbReference>
<gene>
    <name evidence="3" type="ORF">B0T18DRAFT_430495</name>
</gene>
<feature type="compositionally biased region" description="Basic and acidic residues" evidence="1">
    <location>
        <begin position="174"/>
        <end position="186"/>
    </location>
</feature>
<accession>A0AA40EPL6</accession>